<name>A0A4R1REE2_HYDET</name>
<sequence>MKQFAVLTADIIDSKRASRIDLQLKPQLSRINYPFLVTPFSMYRGDEIQAVCSDTTQLPRLIRELRYFCRPFRIRLGIGIGGVEGSEFTLNSWEMNGEAFFMARNALDYLSKEKFAGTRFKTNEPLLDLALNTVYRLVDAIVENWTDAQWEAIHSYQQFGTYIRTAEALGIARQNVQKRCYAAKWNEIRQAEENVSKLLAFDLIRDT</sequence>
<dbReference type="RefSeq" id="WP_132015147.1">
    <property type="nucleotide sequence ID" value="NZ_SLUN01000019.1"/>
</dbReference>
<proteinExistence type="predicted"/>
<reference evidence="1 2" key="1">
    <citation type="submission" date="2019-03" db="EMBL/GenBank/DDBJ databases">
        <title>Genomic Encyclopedia of Type Strains, Phase IV (KMG-IV): sequencing the most valuable type-strain genomes for metagenomic binning, comparative biology and taxonomic classification.</title>
        <authorList>
            <person name="Goeker M."/>
        </authorList>
    </citation>
    <scope>NUCLEOTIDE SEQUENCE [LARGE SCALE GENOMIC DNA]</scope>
    <source>
        <strain evidence="1 2">LX-B</strain>
    </source>
</reference>
<accession>A0A4R1REE2</accession>
<evidence type="ECO:0000313" key="2">
    <source>
        <dbReference type="Proteomes" id="UP000295008"/>
    </source>
</evidence>
<keyword evidence="2" id="KW-1185">Reference proteome</keyword>
<organism evidence="1 2">
    <name type="scientific">Hydrogenispora ethanolica</name>
    <dbReference type="NCBI Taxonomy" id="1082276"/>
    <lineage>
        <taxon>Bacteria</taxon>
        <taxon>Bacillati</taxon>
        <taxon>Bacillota</taxon>
        <taxon>Hydrogenispora</taxon>
    </lineage>
</organism>
<evidence type="ECO:0000313" key="1">
    <source>
        <dbReference type="EMBL" id="TCL64199.1"/>
    </source>
</evidence>
<dbReference type="InterPro" id="IPR032580">
    <property type="entry name" value="SatD"/>
</dbReference>
<dbReference type="EMBL" id="SLUN01000019">
    <property type="protein sequence ID" value="TCL64199.1"/>
    <property type="molecule type" value="Genomic_DNA"/>
</dbReference>
<comment type="caution">
    <text evidence="1">The sequence shown here is derived from an EMBL/GenBank/DDBJ whole genome shotgun (WGS) entry which is preliminary data.</text>
</comment>
<dbReference type="Proteomes" id="UP000295008">
    <property type="component" value="Unassembled WGS sequence"/>
</dbReference>
<dbReference type="OrthoDB" id="3197351at2"/>
<protein>
    <submittedName>
        <fullName evidence="1">SatD family protein</fullName>
    </submittedName>
</protein>
<dbReference type="AlphaFoldDB" id="A0A4R1REE2"/>
<gene>
    <name evidence="1" type="ORF">EDC14_10194</name>
</gene>
<dbReference type="Pfam" id="PF16264">
    <property type="entry name" value="SatD"/>
    <property type="match status" value="1"/>
</dbReference>